<dbReference type="Pfam" id="PF06551">
    <property type="entry name" value="DUF1120"/>
    <property type="match status" value="1"/>
</dbReference>
<gene>
    <name evidence="2" type="ORF">JTY93_21505</name>
</gene>
<reference evidence="2 3" key="1">
    <citation type="submission" date="2021-02" db="EMBL/GenBank/DDBJ databases">
        <title>Genomic and phenotypic characterization of Pseudomonas hygromyciniae, a novel bacterial species discovered from a commercially purchased antibiotic vial.</title>
        <authorList>
            <person name="Turner T.L."/>
            <person name="Mitra S.D."/>
            <person name="Kochan T.J."/>
            <person name="Pincus N.B."/>
            <person name="Lebrun-Corbin M."/>
            <person name="Cheung B."/>
            <person name="Gatesy S.W."/>
            <person name="Afzal T."/>
            <person name="Ozer E.A."/>
            <person name="Hauser A.R."/>
        </authorList>
    </citation>
    <scope>NUCLEOTIDE SEQUENCE [LARGE SCALE GENOMIC DNA]</scope>
    <source>
        <strain evidence="2 3">SDM007</strain>
    </source>
</reference>
<feature type="chain" id="PRO_5046562800" evidence="1">
    <location>
        <begin position="21"/>
        <end position="204"/>
    </location>
</feature>
<keyword evidence="3" id="KW-1185">Reference proteome</keyword>
<accession>A0ABX7JTT2</accession>
<dbReference type="Proteomes" id="UP000663249">
    <property type="component" value="Chromosome"/>
</dbReference>
<name>A0ABX7JTT2_9PSED</name>
<organism evidence="2 3">
    <name type="scientific">Pseudomonas hygromyciniae</name>
    <dbReference type="NCBI Taxonomy" id="2812000"/>
    <lineage>
        <taxon>Bacteria</taxon>
        <taxon>Pseudomonadati</taxon>
        <taxon>Pseudomonadota</taxon>
        <taxon>Gammaproteobacteria</taxon>
        <taxon>Pseudomonadales</taxon>
        <taxon>Pseudomonadaceae</taxon>
        <taxon>Pseudomonas</taxon>
    </lineage>
</organism>
<keyword evidence="1" id="KW-0732">Signal</keyword>
<dbReference type="EMBL" id="CP070506">
    <property type="protein sequence ID" value="QSB38795.1"/>
    <property type="molecule type" value="Genomic_DNA"/>
</dbReference>
<feature type="signal peptide" evidence="1">
    <location>
        <begin position="1"/>
        <end position="20"/>
    </location>
</feature>
<proteinExistence type="predicted"/>
<dbReference type="RefSeq" id="WP_205476729.1">
    <property type="nucleotide sequence ID" value="NZ_CP070506.1"/>
</dbReference>
<evidence type="ECO:0000256" key="1">
    <source>
        <dbReference type="SAM" id="SignalP"/>
    </source>
</evidence>
<protein>
    <submittedName>
        <fullName evidence="2">DUF1120 domain-containing protein</fullName>
    </submittedName>
</protein>
<evidence type="ECO:0000313" key="3">
    <source>
        <dbReference type="Proteomes" id="UP000663249"/>
    </source>
</evidence>
<dbReference type="InterPro" id="IPR010546">
    <property type="entry name" value="DUF1120"/>
</dbReference>
<evidence type="ECO:0000313" key="2">
    <source>
        <dbReference type="EMBL" id="QSB38795.1"/>
    </source>
</evidence>
<sequence>MKTFASSLMLALLVTPSVFAASSIDLAVRGKITPSACTPAFAGSNIIEHGKIAAKDLVQNNPTYLPKANVKFSVTCEASTLFAIKPIDNRIGTSTSPFNFGLGFVNGDKKLGSFYLTPMNMLADGIAVQPIASSNGGNTWYAEWRWELLTLWGAGTMDDASTLLPSKVLEIDLEVGTTIGRADQFDLSEELDIDGSGTLEVVYL</sequence>